<name>A0A1H8STB3_9EURY</name>
<protein>
    <submittedName>
        <fullName evidence="1">Uncharacterized protein</fullName>
    </submittedName>
</protein>
<accession>A0A1H8STB3</accession>
<dbReference type="Gene3D" id="1.10.357.10">
    <property type="entry name" value="Tetracycline Repressor, domain 2"/>
    <property type="match status" value="1"/>
</dbReference>
<dbReference type="Proteomes" id="UP000198775">
    <property type="component" value="Unassembled WGS sequence"/>
</dbReference>
<reference evidence="2" key="1">
    <citation type="submission" date="2016-10" db="EMBL/GenBank/DDBJ databases">
        <authorList>
            <person name="Varghese N."/>
            <person name="Submissions S."/>
        </authorList>
    </citation>
    <scope>NUCLEOTIDE SEQUENCE [LARGE SCALE GENOMIC DNA]</scope>
    <source>
        <strain evidence="2">IBRC-M 10043</strain>
    </source>
</reference>
<organism evidence="1 2">
    <name type="scientific">Halorientalis persicus</name>
    <dbReference type="NCBI Taxonomy" id="1367881"/>
    <lineage>
        <taxon>Archaea</taxon>
        <taxon>Methanobacteriati</taxon>
        <taxon>Methanobacteriota</taxon>
        <taxon>Stenosarchaea group</taxon>
        <taxon>Halobacteria</taxon>
        <taxon>Halobacteriales</taxon>
        <taxon>Haloarculaceae</taxon>
        <taxon>Halorientalis</taxon>
    </lineage>
</organism>
<gene>
    <name evidence="1" type="ORF">SAMN05216388_102022</name>
</gene>
<dbReference type="AlphaFoldDB" id="A0A1H8STB3"/>
<keyword evidence="2" id="KW-1185">Reference proteome</keyword>
<evidence type="ECO:0000313" key="2">
    <source>
        <dbReference type="Proteomes" id="UP000198775"/>
    </source>
</evidence>
<evidence type="ECO:0000313" key="1">
    <source>
        <dbReference type="EMBL" id="SEO81598.1"/>
    </source>
</evidence>
<proteinExistence type="predicted"/>
<sequence length="44" mass="4719">MDDDSATEILEATYRTLCRHGYAARTTSDIDAGTGDEPAEAIQS</sequence>
<dbReference type="EMBL" id="FOCX01000020">
    <property type="protein sequence ID" value="SEO81598.1"/>
    <property type="molecule type" value="Genomic_DNA"/>
</dbReference>